<name>A0A915HRT9_ROMCU</name>
<dbReference type="Proteomes" id="UP000887565">
    <property type="component" value="Unplaced"/>
</dbReference>
<dbReference type="WBParaSite" id="nRc.2.0.1.t04638-RA">
    <property type="protein sequence ID" value="nRc.2.0.1.t04638-RA"/>
    <property type="gene ID" value="nRc.2.0.1.g04638"/>
</dbReference>
<accession>A0A915HRT9</accession>
<dbReference type="AlphaFoldDB" id="A0A915HRT9"/>
<keyword evidence="1" id="KW-1185">Reference proteome</keyword>
<reference evidence="2" key="1">
    <citation type="submission" date="2022-11" db="UniProtKB">
        <authorList>
            <consortium name="WormBaseParasite"/>
        </authorList>
    </citation>
    <scope>IDENTIFICATION</scope>
</reference>
<proteinExistence type="predicted"/>
<sequence length="56" mass="6643">MMEKNDHQGVCTIVNEPSVILNNSLAMILLHRSFQNEWSTRHKKTLEKTLLQSKWY</sequence>
<organism evidence="1 2">
    <name type="scientific">Romanomermis culicivorax</name>
    <name type="common">Nematode worm</name>
    <dbReference type="NCBI Taxonomy" id="13658"/>
    <lineage>
        <taxon>Eukaryota</taxon>
        <taxon>Metazoa</taxon>
        <taxon>Ecdysozoa</taxon>
        <taxon>Nematoda</taxon>
        <taxon>Enoplea</taxon>
        <taxon>Dorylaimia</taxon>
        <taxon>Mermithida</taxon>
        <taxon>Mermithoidea</taxon>
        <taxon>Mermithidae</taxon>
        <taxon>Romanomermis</taxon>
    </lineage>
</organism>
<evidence type="ECO:0000313" key="2">
    <source>
        <dbReference type="WBParaSite" id="nRc.2.0.1.t04638-RA"/>
    </source>
</evidence>
<protein>
    <submittedName>
        <fullName evidence="2">Uncharacterized protein</fullName>
    </submittedName>
</protein>
<evidence type="ECO:0000313" key="1">
    <source>
        <dbReference type="Proteomes" id="UP000887565"/>
    </source>
</evidence>